<dbReference type="InterPro" id="IPR000415">
    <property type="entry name" value="Nitroreductase-like"/>
</dbReference>
<proteinExistence type="inferred from homology"/>
<feature type="domain" description="Nitroreductase" evidence="3">
    <location>
        <begin position="196"/>
        <end position="249"/>
    </location>
</feature>
<accession>A0AAU7LW78</accession>
<dbReference type="GO" id="GO:0016491">
    <property type="term" value="F:oxidoreductase activity"/>
    <property type="evidence" value="ECO:0007669"/>
    <property type="project" value="UniProtKB-KW"/>
</dbReference>
<comment type="similarity">
    <text evidence="1">Belongs to the nitroreductase family.</text>
</comment>
<dbReference type="Gene3D" id="3.40.109.10">
    <property type="entry name" value="NADH Oxidase"/>
    <property type="match status" value="1"/>
</dbReference>
<feature type="domain" description="Nitroreductase" evidence="3">
    <location>
        <begin position="250"/>
        <end position="338"/>
    </location>
</feature>
<sequence>MNTPTEISNPSAIQRASWKDSLKRALQAQPRLWSGYWRTKQQIRRVLLLRFFLYDIRHTLKAMYWGEGQADRVTLAARLLFNYHKLEKGMVMPGPRRMFGVEPALAVIILCRLWIATGRPRSDPVFIGAIETLAAYARRLQESALDLSGIVLPKVLAFLNEVPERSAQLITPQPLPTSRVPGLGADGTSFTELALARRSVREFQSEPVPANILTRAAEAAQLAPSACNRQPCRLLIVSTDEEKQALLAHQNGNRGFGHLAPQVAILTADEGCFFDASERHEPYIDGGLFAMNFILSLRDQGVGSCCLNWCVPPATDLAVHRLFNIPQSQRIIMLVAIGFEPPDCMVPRSPRRATSDVLLFYKN</sequence>
<name>A0AAU7LW78_9BURK</name>
<organism evidence="4">
    <name type="scientific">Polaromonas hydrogenivorans</name>
    <dbReference type="NCBI Taxonomy" id="335476"/>
    <lineage>
        <taxon>Bacteria</taxon>
        <taxon>Pseudomonadati</taxon>
        <taxon>Pseudomonadota</taxon>
        <taxon>Betaproteobacteria</taxon>
        <taxon>Burkholderiales</taxon>
        <taxon>Comamonadaceae</taxon>
        <taxon>Polaromonas</taxon>
    </lineage>
</organism>
<evidence type="ECO:0000259" key="3">
    <source>
        <dbReference type="Pfam" id="PF00881"/>
    </source>
</evidence>
<dbReference type="PANTHER" id="PTHR43673:SF10">
    <property type="entry name" value="NADH DEHYDROGENASE_NAD(P)H NITROREDUCTASE XCC3605-RELATED"/>
    <property type="match status" value="1"/>
</dbReference>
<dbReference type="PANTHER" id="PTHR43673">
    <property type="entry name" value="NAD(P)H NITROREDUCTASE YDGI-RELATED"/>
    <property type="match status" value="1"/>
</dbReference>
<reference evidence="4" key="1">
    <citation type="submission" date="2024-05" db="EMBL/GenBank/DDBJ databases">
        <authorList>
            <person name="Bunk B."/>
            <person name="Swiderski J."/>
            <person name="Sproer C."/>
            <person name="Thiel V."/>
        </authorList>
    </citation>
    <scope>NUCLEOTIDE SEQUENCE</scope>
    <source>
        <strain evidence="4">DSM 17735</strain>
    </source>
</reference>
<gene>
    <name evidence="4" type="ORF">ABLV49_05010</name>
</gene>
<dbReference type="AlphaFoldDB" id="A0AAU7LW78"/>
<evidence type="ECO:0000313" key="4">
    <source>
        <dbReference type="EMBL" id="XBP71168.1"/>
    </source>
</evidence>
<evidence type="ECO:0000256" key="2">
    <source>
        <dbReference type="ARBA" id="ARBA00023002"/>
    </source>
</evidence>
<dbReference type="EMBL" id="CP157675">
    <property type="protein sequence ID" value="XBP71168.1"/>
    <property type="molecule type" value="Genomic_DNA"/>
</dbReference>
<evidence type="ECO:0000256" key="1">
    <source>
        <dbReference type="ARBA" id="ARBA00007118"/>
    </source>
</evidence>
<dbReference type="SUPFAM" id="SSF55469">
    <property type="entry name" value="FMN-dependent nitroreductase-like"/>
    <property type="match status" value="1"/>
</dbReference>
<dbReference type="Pfam" id="PF00881">
    <property type="entry name" value="Nitroreductase"/>
    <property type="match status" value="2"/>
</dbReference>
<protein>
    <submittedName>
        <fullName evidence="4">Nitroreductase family protein</fullName>
    </submittedName>
</protein>
<dbReference type="InterPro" id="IPR029479">
    <property type="entry name" value="Nitroreductase"/>
</dbReference>
<keyword evidence="2" id="KW-0560">Oxidoreductase</keyword>
<dbReference type="CDD" id="cd02062">
    <property type="entry name" value="Nitro_FMN_reductase"/>
    <property type="match status" value="1"/>
</dbReference>
<dbReference type="RefSeq" id="WP_349280507.1">
    <property type="nucleotide sequence ID" value="NZ_CBCSCU010000010.1"/>
</dbReference>